<gene>
    <name evidence="2" type="ORF">BD410DRAFT_845212</name>
</gene>
<protein>
    <submittedName>
        <fullName evidence="2">Uncharacterized protein</fullName>
    </submittedName>
</protein>
<dbReference type="VEuPathDB" id="FungiDB:BD410DRAFT_845212"/>
<name>A0A4Y7PIW6_9AGAM</name>
<dbReference type="EMBL" id="ML170276">
    <property type="protein sequence ID" value="TDL15413.1"/>
    <property type="molecule type" value="Genomic_DNA"/>
</dbReference>
<feature type="compositionally biased region" description="Polar residues" evidence="1">
    <location>
        <begin position="1"/>
        <end position="22"/>
    </location>
</feature>
<accession>A0A4Y7PIW6</accession>
<feature type="region of interest" description="Disordered" evidence="1">
    <location>
        <begin position="1"/>
        <end position="190"/>
    </location>
</feature>
<reference evidence="2 3" key="1">
    <citation type="submission" date="2018-06" db="EMBL/GenBank/DDBJ databases">
        <title>A transcriptomic atlas of mushroom development highlights an independent origin of complex multicellularity.</title>
        <authorList>
            <consortium name="DOE Joint Genome Institute"/>
            <person name="Krizsan K."/>
            <person name="Almasi E."/>
            <person name="Merenyi Z."/>
            <person name="Sahu N."/>
            <person name="Viragh M."/>
            <person name="Koszo T."/>
            <person name="Mondo S."/>
            <person name="Kiss B."/>
            <person name="Balint B."/>
            <person name="Kues U."/>
            <person name="Barry K."/>
            <person name="Hegedus J.C."/>
            <person name="Henrissat B."/>
            <person name="Johnson J."/>
            <person name="Lipzen A."/>
            <person name="Ohm R."/>
            <person name="Nagy I."/>
            <person name="Pangilinan J."/>
            <person name="Yan J."/>
            <person name="Xiong Y."/>
            <person name="Grigoriev I.V."/>
            <person name="Hibbett D.S."/>
            <person name="Nagy L.G."/>
        </authorList>
    </citation>
    <scope>NUCLEOTIDE SEQUENCE [LARGE SCALE GENOMIC DNA]</scope>
    <source>
        <strain evidence="2 3">SZMC22713</strain>
    </source>
</reference>
<feature type="compositionally biased region" description="Basic and acidic residues" evidence="1">
    <location>
        <begin position="180"/>
        <end position="190"/>
    </location>
</feature>
<evidence type="ECO:0000313" key="3">
    <source>
        <dbReference type="Proteomes" id="UP000294933"/>
    </source>
</evidence>
<feature type="compositionally biased region" description="Low complexity" evidence="1">
    <location>
        <begin position="46"/>
        <end position="70"/>
    </location>
</feature>
<proteinExistence type="predicted"/>
<sequence length="190" mass="19737">MSETVQSRSGTSLQRRPATTRSGLRATPAGGLQASHVNDIGSKDASNPTPSGSNSSTPTPVKPAAPAAPTGRKPALSTSRPPQAPMEPDADPTRRVVATSNEKIAGATPKIDSQGASPGPSQVLAPQSPLPLPSRESSKPSVWEKVIDNADKKDTRKGFLDGGGTLPTPRKSWDPTPLFSKDKGPAGKYW</sequence>
<evidence type="ECO:0000313" key="2">
    <source>
        <dbReference type="EMBL" id="TDL15413.1"/>
    </source>
</evidence>
<evidence type="ECO:0000256" key="1">
    <source>
        <dbReference type="SAM" id="MobiDB-lite"/>
    </source>
</evidence>
<keyword evidence="3" id="KW-1185">Reference proteome</keyword>
<feature type="compositionally biased region" description="Basic and acidic residues" evidence="1">
    <location>
        <begin position="145"/>
        <end position="159"/>
    </location>
</feature>
<dbReference type="Proteomes" id="UP000294933">
    <property type="component" value="Unassembled WGS sequence"/>
</dbReference>
<organism evidence="2 3">
    <name type="scientific">Rickenella mellea</name>
    <dbReference type="NCBI Taxonomy" id="50990"/>
    <lineage>
        <taxon>Eukaryota</taxon>
        <taxon>Fungi</taxon>
        <taxon>Dikarya</taxon>
        <taxon>Basidiomycota</taxon>
        <taxon>Agaricomycotina</taxon>
        <taxon>Agaricomycetes</taxon>
        <taxon>Hymenochaetales</taxon>
        <taxon>Rickenellaceae</taxon>
        <taxon>Rickenella</taxon>
    </lineage>
</organism>
<dbReference type="AlphaFoldDB" id="A0A4Y7PIW6"/>